<dbReference type="EMBL" id="CP157390">
    <property type="protein sequence ID" value="XBM50215.1"/>
    <property type="molecule type" value="Genomic_DNA"/>
</dbReference>
<organism evidence="5">
    <name type="scientific">Leifsonia sp. NPDC080035</name>
    <dbReference type="NCBI Taxonomy" id="3143936"/>
    <lineage>
        <taxon>Bacteria</taxon>
        <taxon>Bacillati</taxon>
        <taxon>Actinomycetota</taxon>
        <taxon>Actinomycetes</taxon>
        <taxon>Micrococcales</taxon>
        <taxon>Microbacteriaceae</taxon>
        <taxon>Leifsonia</taxon>
    </lineage>
</organism>
<dbReference type="AlphaFoldDB" id="A0AAU7GFM1"/>
<dbReference type="GO" id="GO:0031388">
    <property type="term" value="P:organic acid phosphorylation"/>
    <property type="evidence" value="ECO:0007669"/>
    <property type="project" value="UniProtKB-UniRule"/>
</dbReference>
<dbReference type="InterPro" id="IPR004381">
    <property type="entry name" value="Glycerate_kinase"/>
</dbReference>
<dbReference type="EC" id="2.7.1.31" evidence="5"/>
<reference evidence="5" key="1">
    <citation type="submission" date="2024-05" db="EMBL/GenBank/DDBJ databases">
        <title>The Natural Products Discovery Center: Release of the First 8490 Sequenced Strains for Exploring Actinobacteria Biosynthetic Diversity.</title>
        <authorList>
            <person name="Kalkreuter E."/>
            <person name="Kautsar S.A."/>
            <person name="Yang D."/>
            <person name="Bader C.D."/>
            <person name="Teijaro C.N."/>
            <person name="Fluegel L."/>
            <person name="Davis C.M."/>
            <person name="Simpson J.R."/>
            <person name="Lauterbach L."/>
            <person name="Steele A.D."/>
            <person name="Gui C."/>
            <person name="Meng S."/>
            <person name="Li G."/>
            <person name="Viehrig K."/>
            <person name="Ye F."/>
            <person name="Su P."/>
            <person name="Kiefer A.F."/>
            <person name="Nichols A."/>
            <person name="Cepeda A.J."/>
            <person name="Yan W."/>
            <person name="Fan B."/>
            <person name="Jiang Y."/>
            <person name="Adhikari A."/>
            <person name="Zheng C.-J."/>
            <person name="Schuster L."/>
            <person name="Cowan T.M."/>
            <person name="Smanski M.J."/>
            <person name="Chevrette M.G."/>
            <person name="de Carvalho L.P.S."/>
            <person name="Shen B."/>
        </authorList>
    </citation>
    <scope>NUCLEOTIDE SEQUENCE</scope>
    <source>
        <strain evidence="5">NPDC080035</strain>
    </source>
</reference>
<evidence type="ECO:0000256" key="4">
    <source>
        <dbReference type="PIRNR" id="PIRNR006078"/>
    </source>
</evidence>
<dbReference type="InterPro" id="IPR018193">
    <property type="entry name" value="Glyc_kinase_flavodox-like_fold"/>
</dbReference>
<evidence type="ECO:0000256" key="2">
    <source>
        <dbReference type="ARBA" id="ARBA00022679"/>
    </source>
</evidence>
<comment type="similarity">
    <text evidence="1 4">Belongs to the glycerate kinase type-1 family.</text>
</comment>
<evidence type="ECO:0000256" key="3">
    <source>
        <dbReference type="ARBA" id="ARBA00022777"/>
    </source>
</evidence>
<dbReference type="Gene3D" id="3.40.50.10350">
    <property type="entry name" value="Glycerate kinase, domain 1"/>
    <property type="match status" value="1"/>
</dbReference>
<proteinExistence type="inferred from homology"/>
<dbReference type="GO" id="GO:0008887">
    <property type="term" value="F:glycerate kinase activity"/>
    <property type="evidence" value="ECO:0007669"/>
    <property type="project" value="UniProtKB-UniRule"/>
</dbReference>
<gene>
    <name evidence="5" type="ORF">AAME72_11320</name>
</gene>
<dbReference type="SUPFAM" id="SSF110738">
    <property type="entry name" value="Glycerate kinase I"/>
    <property type="match status" value="1"/>
</dbReference>
<sequence>MSTVVVAPDSFKGSASATEVATALAEGWRAERPGDHVLRAPMADGGEGTLDAFEVAVPGAIRHPMRVTGPSGDGVDASWLLLPDGTALVELAETSGLGLLRRPAPHDAHTIGFGQAIAAALDAGATGLLLAIGGSASTDGGSGALTALGARLLDADGRIVPPGNRGLGRLARVDLDGLRPLPPGGARILSDVTSPLLGPSGAAAVFGPQKGATAADVPVLEAGLARFAAVASGAVGDRADVADPAAAGAGAAGGTGFGLMLWGATVSAGAAAVGEAIGLPALVGSADAVLTGEGRFDSQSAAGKVPEYVSGLAAAAGIPAYLAAGSIQAPPAAFAASAELAALSGGVDAAIADPARWAREAGAALARAHTAR</sequence>
<dbReference type="PANTHER" id="PTHR21599:SF0">
    <property type="entry name" value="GLYCERATE KINASE"/>
    <property type="match status" value="1"/>
</dbReference>
<dbReference type="PANTHER" id="PTHR21599">
    <property type="entry name" value="GLYCERATE KINASE"/>
    <property type="match status" value="1"/>
</dbReference>
<dbReference type="NCBIfam" id="TIGR00045">
    <property type="entry name" value="glycerate kinase"/>
    <property type="match status" value="1"/>
</dbReference>
<name>A0AAU7GFM1_9MICO</name>
<dbReference type="InterPro" id="IPR018197">
    <property type="entry name" value="Glycerate_kinase_RE-like"/>
</dbReference>
<keyword evidence="2 4" id="KW-0808">Transferase</keyword>
<protein>
    <submittedName>
        <fullName evidence="5">Glycerate kinase</fullName>
        <ecNumber evidence="5">2.7.1.31</ecNumber>
    </submittedName>
</protein>
<accession>A0AAU7GFM1</accession>
<dbReference type="Pfam" id="PF02595">
    <property type="entry name" value="Gly_kinase"/>
    <property type="match status" value="1"/>
</dbReference>
<dbReference type="RefSeq" id="WP_348790122.1">
    <property type="nucleotide sequence ID" value="NZ_CP157390.1"/>
</dbReference>
<dbReference type="PIRSF" id="PIRSF006078">
    <property type="entry name" value="GlxK"/>
    <property type="match status" value="1"/>
</dbReference>
<evidence type="ECO:0000313" key="5">
    <source>
        <dbReference type="EMBL" id="XBM50215.1"/>
    </source>
</evidence>
<keyword evidence="3 4" id="KW-0418">Kinase</keyword>
<dbReference type="InterPro" id="IPR036129">
    <property type="entry name" value="Glycerate_kinase_sf"/>
</dbReference>
<dbReference type="Gene3D" id="3.90.1510.10">
    <property type="entry name" value="Glycerate kinase, domain 2"/>
    <property type="match status" value="1"/>
</dbReference>
<evidence type="ECO:0000256" key="1">
    <source>
        <dbReference type="ARBA" id="ARBA00006284"/>
    </source>
</evidence>